<dbReference type="KEGG" id="dfa:DFA_01187"/>
<keyword evidence="2" id="KW-1185">Reference proteome</keyword>
<proteinExistence type="predicted"/>
<dbReference type="AlphaFoldDB" id="F4PRA6"/>
<dbReference type="Gene3D" id="3.40.50.300">
    <property type="entry name" value="P-loop containing nucleotide triphosphate hydrolases"/>
    <property type="match status" value="1"/>
</dbReference>
<evidence type="ECO:0000313" key="1">
    <source>
        <dbReference type="EMBL" id="EGG21306.1"/>
    </source>
</evidence>
<accession>F4PRA6</accession>
<sequence>MLISSLSLCQKILVEQTDQIKTIDDLKKQIQPNLSPNISFELVIESNKVLVPGYHSLSMFFGETVLRCQYTNNAISTTIDKKKYFLTNGNFTPGSQEDYYQMDSLLMLKQENGCLDLPLSGFRTIFGPPSSGKTTSLLAIADLVKNTFTPTYISLQDLDNRSFQYSEWFFKGLGDLLKKKYPSLFHAIDIIDGSDFLEFFGYHRLEDSPFPTKLVLLIDDFDRIYYKCNKETIEGINQFFGALKGTNHWILHSIIVAGSYSLIEQSLMTRYHAPFSLFDSTKISSFTLQDIKYLFQKYQHNSSTCVEPEVIEDIYHRTEGHPGLVSLFGQVIDNYLKPGMSLSYRQWCATFSPTLVDIMTKHKPTFNLIQTITSEAKNTNYQVLMDSLWTIIFMGYIFEGSLIIDQHCQFRDRFLVSKGLAKKTSMYDQLSTISNPSVRHLLLENIELVNPNIIIPKIPFPLLDASEEIIDIPLLVRNLVSKALVTFKKTYHLYSTHLPYLYHSEFYSILKSWKPNSVSLSTNIDVPMPSDETKRGDLVLGYLTLEGHKKTCCLEIVAYQKDEIIIGHIERVAKLYQPIIGYDQVWVINITARQSTAKSISSPFPNVKLIHVIHDLETNTFSFKEHI</sequence>
<dbReference type="InterPro" id="IPR027417">
    <property type="entry name" value="P-loop_NTPase"/>
</dbReference>
<dbReference type="OrthoDB" id="5596319at2759"/>
<evidence type="ECO:0000313" key="2">
    <source>
        <dbReference type="Proteomes" id="UP000007797"/>
    </source>
</evidence>
<dbReference type="Proteomes" id="UP000007797">
    <property type="component" value="Unassembled WGS sequence"/>
</dbReference>
<protein>
    <submittedName>
        <fullName evidence="1">Uncharacterized protein</fullName>
    </submittedName>
</protein>
<dbReference type="GeneID" id="14873227"/>
<name>F4PRA6_CACFS</name>
<dbReference type="OMA" id="WVINITA"/>
<gene>
    <name evidence="1" type="ORF">DFA_01187</name>
</gene>
<dbReference type="STRING" id="1054147.F4PRA6"/>
<dbReference type="EMBL" id="GL883010">
    <property type="protein sequence ID" value="EGG21306.1"/>
    <property type="molecule type" value="Genomic_DNA"/>
</dbReference>
<dbReference type="SUPFAM" id="SSF52540">
    <property type="entry name" value="P-loop containing nucleoside triphosphate hydrolases"/>
    <property type="match status" value="1"/>
</dbReference>
<dbReference type="RefSeq" id="XP_004359156.1">
    <property type="nucleotide sequence ID" value="XM_004359099.1"/>
</dbReference>
<organism evidence="1 2">
    <name type="scientific">Cavenderia fasciculata</name>
    <name type="common">Slime mold</name>
    <name type="synonym">Dictyostelium fasciculatum</name>
    <dbReference type="NCBI Taxonomy" id="261658"/>
    <lineage>
        <taxon>Eukaryota</taxon>
        <taxon>Amoebozoa</taxon>
        <taxon>Evosea</taxon>
        <taxon>Eumycetozoa</taxon>
        <taxon>Dictyostelia</taxon>
        <taxon>Acytosteliales</taxon>
        <taxon>Cavenderiaceae</taxon>
        <taxon>Cavenderia</taxon>
    </lineage>
</organism>
<reference evidence="2" key="1">
    <citation type="journal article" date="2011" name="Genome Res.">
        <title>Phylogeny-wide analysis of social amoeba genomes highlights ancient origins for complex intercellular communication.</title>
        <authorList>
            <person name="Heidel A.J."/>
            <person name="Lawal H.M."/>
            <person name="Felder M."/>
            <person name="Schilde C."/>
            <person name="Helps N.R."/>
            <person name="Tunggal B."/>
            <person name="Rivero F."/>
            <person name="John U."/>
            <person name="Schleicher M."/>
            <person name="Eichinger L."/>
            <person name="Platzer M."/>
            <person name="Noegel A.A."/>
            <person name="Schaap P."/>
            <person name="Gloeckner G."/>
        </authorList>
    </citation>
    <scope>NUCLEOTIDE SEQUENCE [LARGE SCALE GENOMIC DNA]</scope>
    <source>
        <strain evidence="2">SH3</strain>
    </source>
</reference>